<accession>A0ABP9PKC1</accession>
<keyword evidence="3" id="KW-1185">Reference proteome</keyword>
<dbReference type="Pfam" id="PF05136">
    <property type="entry name" value="Phage_portal_2"/>
    <property type="match status" value="1"/>
</dbReference>
<dbReference type="EMBL" id="BAABIA010000011">
    <property type="protein sequence ID" value="GAA5148084.1"/>
    <property type="molecule type" value="Genomic_DNA"/>
</dbReference>
<feature type="region of interest" description="Disordered" evidence="1">
    <location>
        <begin position="459"/>
        <end position="478"/>
    </location>
</feature>
<proteinExistence type="predicted"/>
<feature type="region of interest" description="Disordered" evidence="1">
    <location>
        <begin position="22"/>
        <end position="47"/>
    </location>
</feature>
<reference evidence="3" key="1">
    <citation type="journal article" date="2019" name="Int. J. Syst. Evol. Microbiol.">
        <title>The Global Catalogue of Microorganisms (GCM) 10K type strain sequencing project: providing services to taxonomists for standard genome sequencing and annotation.</title>
        <authorList>
            <consortium name="The Broad Institute Genomics Platform"/>
            <consortium name="The Broad Institute Genome Sequencing Center for Infectious Disease"/>
            <person name="Wu L."/>
            <person name="Ma J."/>
        </authorList>
    </citation>
    <scope>NUCLEOTIDE SEQUENCE [LARGE SCALE GENOMIC DNA]</scope>
    <source>
        <strain evidence="3">JCM 18053</strain>
    </source>
</reference>
<gene>
    <name evidence="2" type="ORF">GCM10023213_43690</name>
</gene>
<dbReference type="RefSeq" id="WP_345738543.1">
    <property type="nucleotide sequence ID" value="NZ_BAABIA010000011.1"/>
</dbReference>
<dbReference type="InterPro" id="IPR006429">
    <property type="entry name" value="Phage_lambda_portal"/>
</dbReference>
<name>A0ABP9PKC1_9BACT</name>
<evidence type="ECO:0000313" key="2">
    <source>
        <dbReference type="EMBL" id="GAA5148084.1"/>
    </source>
</evidence>
<dbReference type="Proteomes" id="UP001499852">
    <property type="component" value="Unassembled WGS sequence"/>
</dbReference>
<sequence>MNPLLQWVNDWFKPKAISSIYESANPSPRRGQVPGASPRDAKQDLTPHVHRELVKRSRYLAKNSGFVREMVSNMAIYSTGDGIRPQAQSDDPEWNRKAEAYFRAWSARCEITGRFSFEEVQSLVCRGMDVDGEYFIHLTRSRLGLAALQLIESHRIGDGNTSAKSYHGITLDAWGAPVSYRVIEDKGGRELPAQSVLHVFEPENATSVRNAPTIQHSINHIIDEMELIALEKHAVKDNCDVTRVLKTETGDLKDDSDFAIEGDQAAASEASSPSSLQQITGGKLVALKPNESLDSFEPKRPSPTFTGFLEHLRRDSALGVLPYEFAADSSKVGGAGVRLVVAKADRRFSYRQMILIQRLIKPVWFYVIGDAIARGELPAVQGWWKISCVCPRKLSVDAGREAQQNRSDVEMGLKTISDHYEELGADFGEELERRARDAKMILETAAKYSVPLDMLWKPSGGSAVPAPPPAAVDTPSGA</sequence>
<comment type="caution">
    <text evidence="2">The sequence shown here is derived from an EMBL/GenBank/DDBJ whole genome shotgun (WGS) entry which is preliminary data.</text>
</comment>
<evidence type="ECO:0000256" key="1">
    <source>
        <dbReference type="SAM" id="MobiDB-lite"/>
    </source>
</evidence>
<evidence type="ECO:0000313" key="3">
    <source>
        <dbReference type="Proteomes" id="UP001499852"/>
    </source>
</evidence>
<protein>
    <submittedName>
        <fullName evidence="2">Phage portal protein</fullName>
    </submittedName>
</protein>
<organism evidence="2 3">
    <name type="scientific">Prosthecobacter algae</name>
    <dbReference type="NCBI Taxonomy" id="1144682"/>
    <lineage>
        <taxon>Bacteria</taxon>
        <taxon>Pseudomonadati</taxon>
        <taxon>Verrucomicrobiota</taxon>
        <taxon>Verrucomicrobiia</taxon>
        <taxon>Verrucomicrobiales</taxon>
        <taxon>Verrucomicrobiaceae</taxon>
        <taxon>Prosthecobacter</taxon>
    </lineage>
</organism>